<gene>
    <name evidence="1" type="ORF">SMTD_LOCUS21494</name>
</gene>
<reference evidence="1 2" key="1">
    <citation type="submission" date="2018-11" db="EMBL/GenBank/DDBJ databases">
        <authorList>
            <consortium name="Pathogen Informatics"/>
        </authorList>
    </citation>
    <scope>NUCLEOTIDE SEQUENCE [LARGE SCALE GENOMIC DNA]</scope>
    <source>
        <strain>Denwood</strain>
        <strain evidence="2">Zambia</strain>
    </source>
</reference>
<organism evidence="1 2">
    <name type="scientific">Schistosoma mattheei</name>
    <dbReference type="NCBI Taxonomy" id="31246"/>
    <lineage>
        <taxon>Eukaryota</taxon>
        <taxon>Metazoa</taxon>
        <taxon>Spiralia</taxon>
        <taxon>Lophotrochozoa</taxon>
        <taxon>Platyhelminthes</taxon>
        <taxon>Trematoda</taxon>
        <taxon>Digenea</taxon>
        <taxon>Strigeidida</taxon>
        <taxon>Schistosomatoidea</taxon>
        <taxon>Schistosomatidae</taxon>
        <taxon>Schistosoma</taxon>
    </lineage>
</organism>
<evidence type="ECO:0000313" key="1">
    <source>
        <dbReference type="EMBL" id="VDP84970.1"/>
    </source>
</evidence>
<dbReference type="Proteomes" id="UP000269396">
    <property type="component" value="Unassembled WGS sequence"/>
</dbReference>
<accession>A0A183Q4F8</accession>
<proteinExistence type="predicted"/>
<dbReference type="EMBL" id="UZAL01047496">
    <property type="protein sequence ID" value="VDP84970.1"/>
    <property type="molecule type" value="Genomic_DNA"/>
</dbReference>
<keyword evidence="2" id="KW-1185">Reference proteome</keyword>
<dbReference type="AlphaFoldDB" id="A0A183Q4F8"/>
<name>A0A183Q4F8_9TREM</name>
<sequence length="99" mass="11115">MSDSELNIWNYQLYRHNRGTKRCVGCHIYALDALTTNKVEDDVLSSSVEFVCISINTLNTSLLLRCINRAPDSMDSVNDFIINAFIHASAVNFNTKAVT</sequence>
<evidence type="ECO:0000313" key="2">
    <source>
        <dbReference type="Proteomes" id="UP000269396"/>
    </source>
</evidence>
<dbReference type="STRING" id="31246.A0A183Q4F8"/>
<protein>
    <submittedName>
        <fullName evidence="1">Uncharacterized protein</fullName>
    </submittedName>
</protein>